<gene>
    <name evidence="1" type="ORF">GZ085_06130</name>
</gene>
<dbReference type="AlphaFoldDB" id="A0A7C9NQX1"/>
<dbReference type="EMBL" id="JAAFGW010000069">
    <property type="protein sequence ID" value="NDP47962.1"/>
    <property type="molecule type" value="Genomic_DNA"/>
</dbReference>
<accession>A0A7C9NQX1</accession>
<reference evidence="1 2" key="1">
    <citation type="submission" date="2019-09" db="EMBL/GenBank/DDBJ databases">
        <title>H2 Metabolism Revealed by Metagenomic Analysis in Subglacial Sediment of East Antarctica.</title>
        <authorList>
            <person name="Yang Z."/>
            <person name="Zhang Y."/>
            <person name="Lv Y."/>
            <person name="Yan W."/>
            <person name="Xiao X."/>
            <person name="Sun B."/>
            <person name="Ma H."/>
        </authorList>
    </citation>
    <scope>NUCLEOTIDE SEQUENCE [LARGE SCALE GENOMIC DNA]</scope>
    <source>
        <strain evidence="1">Bin2_2</strain>
    </source>
</reference>
<protein>
    <submittedName>
        <fullName evidence="1">Uncharacterized protein</fullName>
    </submittedName>
</protein>
<evidence type="ECO:0000313" key="2">
    <source>
        <dbReference type="Proteomes" id="UP000483432"/>
    </source>
</evidence>
<name>A0A7C9NQX1_9PROT</name>
<evidence type="ECO:0000313" key="1">
    <source>
        <dbReference type="EMBL" id="NDP47962.1"/>
    </source>
</evidence>
<organism evidence="1 2">
    <name type="scientific">Sulfuriferula multivorans</name>
    <dbReference type="NCBI Taxonomy" id="1559896"/>
    <lineage>
        <taxon>Bacteria</taxon>
        <taxon>Pseudomonadati</taxon>
        <taxon>Pseudomonadota</taxon>
        <taxon>Betaproteobacteria</taxon>
        <taxon>Nitrosomonadales</taxon>
        <taxon>Sulfuricellaceae</taxon>
        <taxon>Sulfuriferula</taxon>
    </lineage>
</organism>
<sequence length="46" mass="5109">MNSEEFDLKAKNQGLPAGSTLFTETGSEYGTYKMPPILQIVNFIKV</sequence>
<proteinExistence type="predicted"/>
<dbReference type="Proteomes" id="UP000483432">
    <property type="component" value="Unassembled WGS sequence"/>
</dbReference>
<comment type="caution">
    <text evidence="1">The sequence shown here is derived from an EMBL/GenBank/DDBJ whole genome shotgun (WGS) entry which is preliminary data.</text>
</comment>